<reference evidence="11 12" key="1">
    <citation type="submission" date="2018-06" db="EMBL/GenBank/DDBJ databases">
        <title>NTM in soil in Japan.</title>
        <authorList>
            <person name="Ohya K."/>
        </authorList>
    </citation>
    <scope>NUCLEOTIDE SEQUENCE [LARGE SCALE GENOMIC DNA]</scope>
    <source>
        <strain evidence="11 12">GF28</strain>
    </source>
</reference>
<dbReference type="GO" id="GO:0016757">
    <property type="term" value="F:glycosyltransferase activity"/>
    <property type="evidence" value="ECO:0007669"/>
    <property type="project" value="UniProtKB-KW"/>
</dbReference>
<comment type="function">
    <text evidence="6">Catalyzes the glycosylation of 4,4'-diaponeurosporenoate, i.e. the esterification of glucose at the C1'' position with the carboxyl group of 4,4'-diaponeurosporenic acid, to form glycosyl-4,4'-diaponeurosporenoate. This is a step in the biosynthesis of staphyloxanthin, an orange pigment present in most staphylococci strains.</text>
</comment>
<evidence type="ECO:0000256" key="9">
    <source>
        <dbReference type="ARBA" id="ARBA00040345"/>
    </source>
</evidence>
<dbReference type="SUPFAM" id="SSF53448">
    <property type="entry name" value="Nucleotide-diphospho-sugar transferases"/>
    <property type="match status" value="1"/>
</dbReference>
<keyword evidence="5" id="KW-0472">Membrane</keyword>
<accession>A0A329LIT2</accession>
<evidence type="ECO:0000259" key="10">
    <source>
        <dbReference type="Pfam" id="PF00535"/>
    </source>
</evidence>
<dbReference type="AlphaFoldDB" id="A0A329LIT2"/>
<evidence type="ECO:0000256" key="8">
    <source>
        <dbReference type="ARBA" id="ARBA00038120"/>
    </source>
</evidence>
<evidence type="ECO:0000256" key="2">
    <source>
        <dbReference type="ARBA" id="ARBA00022475"/>
    </source>
</evidence>
<comment type="similarity">
    <text evidence="8">Belongs to the glycosyltransferase 2 family. CrtQ subfamily.</text>
</comment>
<dbReference type="EMBL" id="QMEV01000043">
    <property type="protein sequence ID" value="RAV07774.1"/>
    <property type="molecule type" value="Genomic_DNA"/>
</dbReference>
<gene>
    <name evidence="11" type="ORF">DQP57_18110</name>
</gene>
<sequence length="208" mass="22758">MIPVRNERAKLPACLRAVLTSALCAPIPVRIVVVLDDCDDGSDELAGKYGPDVHFIKVDAHNAGTARAVGFGYARSLLRDDAKCWFATTDADSRVDPRWLVHQLESGADMVVGVVRYYEASPGRPESHHELVDGDMGFDARAYWHVGGFRTLPTGAKIDLVERFEAAGHRIHRHTELSVITPARTQARALDGFARLRQLGRSAAGDCV</sequence>
<dbReference type="PANTHER" id="PTHR43646">
    <property type="entry name" value="GLYCOSYLTRANSFERASE"/>
    <property type="match status" value="1"/>
</dbReference>
<organism evidence="11 12">
    <name type="scientific">Mycobacterium colombiense</name>
    <dbReference type="NCBI Taxonomy" id="339268"/>
    <lineage>
        <taxon>Bacteria</taxon>
        <taxon>Bacillati</taxon>
        <taxon>Actinomycetota</taxon>
        <taxon>Actinomycetes</taxon>
        <taxon>Mycobacteriales</taxon>
        <taxon>Mycobacteriaceae</taxon>
        <taxon>Mycobacterium</taxon>
        <taxon>Mycobacterium avium complex (MAC)</taxon>
    </lineage>
</organism>
<evidence type="ECO:0000256" key="3">
    <source>
        <dbReference type="ARBA" id="ARBA00022676"/>
    </source>
</evidence>
<evidence type="ECO:0000256" key="7">
    <source>
        <dbReference type="ARBA" id="ARBA00037904"/>
    </source>
</evidence>
<evidence type="ECO:0000313" key="11">
    <source>
        <dbReference type="EMBL" id="RAV07774.1"/>
    </source>
</evidence>
<comment type="caution">
    <text evidence="11">The sequence shown here is derived from an EMBL/GenBank/DDBJ whole genome shotgun (WGS) entry which is preliminary data.</text>
</comment>
<evidence type="ECO:0000256" key="1">
    <source>
        <dbReference type="ARBA" id="ARBA00004236"/>
    </source>
</evidence>
<dbReference type="Pfam" id="PF00535">
    <property type="entry name" value="Glycos_transf_2"/>
    <property type="match status" value="1"/>
</dbReference>
<dbReference type="Proteomes" id="UP000250915">
    <property type="component" value="Unassembled WGS sequence"/>
</dbReference>
<protein>
    <recommendedName>
        <fullName evidence="9">4,4'-diaponeurosporenoate glycosyltransferase</fullName>
    </recommendedName>
</protein>
<dbReference type="InterPro" id="IPR029044">
    <property type="entry name" value="Nucleotide-diphossugar_trans"/>
</dbReference>
<comment type="pathway">
    <text evidence="7">Carotenoid biosynthesis; staphyloxanthin biosynthesis; staphyloxanthin from farnesyl diphosphate: step 4/5.</text>
</comment>
<dbReference type="InterPro" id="IPR001173">
    <property type="entry name" value="Glyco_trans_2-like"/>
</dbReference>
<evidence type="ECO:0000256" key="6">
    <source>
        <dbReference type="ARBA" id="ARBA00037281"/>
    </source>
</evidence>
<proteinExistence type="inferred from homology"/>
<evidence type="ECO:0000256" key="4">
    <source>
        <dbReference type="ARBA" id="ARBA00022679"/>
    </source>
</evidence>
<name>A0A329LIT2_9MYCO</name>
<dbReference type="PANTHER" id="PTHR43646:SF2">
    <property type="entry name" value="GLYCOSYLTRANSFERASE 2-LIKE DOMAIN-CONTAINING PROTEIN"/>
    <property type="match status" value="1"/>
</dbReference>
<dbReference type="OrthoDB" id="9777873at2"/>
<keyword evidence="3" id="KW-0328">Glycosyltransferase</keyword>
<comment type="subcellular location">
    <subcellularLocation>
        <location evidence="1">Cell membrane</location>
    </subcellularLocation>
</comment>
<evidence type="ECO:0000256" key="5">
    <source>
        <dbReference type="ARBA" id="ARBA00023136"/>
    </source>
</evidence>
<dbReference type="Gene3D" id="3.90.550.10">
    <property type="entry name" value="Spore Coat Polysaccharide Biosynthesis Protein SpsA, Chain A"/>
    <property type="match status" value="1"/>
</dbReference>
<evidence type="ECO:0000313" key="12">
    <source>
        <dbReference type="Proteomes" id="UP000250915"/>
    </source>
</evidence>
<keyword evidence="2" id="KW-1003">Cell membrane</keyword>
<feature type="domain" description="Glycosyltransferase 2-like" evidence="10">
    <location>
        <begin position="2"/>
        <end position="131"/>
    </location>
</feature>
<dbReference type="GO" id="GO:0005886">
    <property type="term" value="C:plasma membrane"/>
    <property type="evidence" value="ECO:0007669"/>
    <property type="project" value="UniProtKB-SubCell"/>
</dbReference>
<keyword evidence="4" id="KW-0808">Transferase</keyword>